<gene>
    <name evidence="1" type="ORF">I3679_010240</name>
</gene>
<evidence type="ECO:0008006" key="2">
    <source>
        <dbReference type="Google" id="ProtNLM"/>
    </source>
</evidence>
<protein>
    <recommendedName>
        <fullName evidence="2">Glycosyltransferase</fullName>
    </recommendedName>
</protein>
<dbReference type="SUPFAM" id="SSF53756">
    <property type="entry name" value="UDP-Glycosyltransferase/glycogen phosphorylase"/>
    <property type="match status" value="1"/>
</dbReference>
<name>A0ABD5LWA6_PROMI</name>
<dbReference type="EMBL" id="JADQCH020000001">
    <property type="protein sequence ID" value="MEY2344337.1"/>
    <property type="molecule type" value="Genomic_DNA"/>
</dbReference>
<organism evidence="1">
    <name type="scientific">Proteus mirabilis</name>
    <dbReference type="NCBI Taxonomy" id="584"/>
    <lineage>
        <taxon>Bacteria</taxon>
        <taxon>Pseudomonadati</taxon>
        <taxon>Pseudomonadota</taxon>
        <taxon>Gammaproteobacteria</taxon>
        <taxon>Enterobacterales</taxon>
        <taxon>Morganellaceae</taxon>
        <taxon>Proteus</taxon>
    </lineage>
</organism>
<dbReference type="AlphaFoldDB" id="A0ABD5LWA6"/>
<evidence type="ECO:0000313" key="1">
    <source>
        <dbReference type="EMBL" id="MEY2344337.1"/>
    </source>
</evidence>
<dbReference type="Gene3D" id="3.40.50.2000">
    <property type="entry name" value="Glycogen Phosphorylase B"/>
    <property type="match status" value="1"/>
</dbReference>
<reference evidence="1" key="1">
    <citation type="submission" date="2021-05" db="EMBL/GenBank/DDBJ databases">
        <title>First report of NDM-5 and VEB-6 producing Proteus mirabilis isolated from blood of a sepsis patient in Kolkata, India.</title>
        <authorList>
            <person name="Halder G."/>
            <person name="Chaudhuri B."/>
            <person name="Dutta S."/>
        </authorList>
    </citation>
    <scope>NUCLEOTIDE SEQUENCE [LARGE SCALE GENOMIC DNA]</scope>
    <source>
        <strain evidence="1">7049</strain>
    </source>
</reference>
<accession>A0ABD5LWA6</accession>
<proteinExistence type="predicted"/>
<comment type="caution">
    <text evidence="1">The sequence shown here is derived from an EMBL/GenBank/DDBJ whole genome shotgun (WGS) entry which is preliminary data.</text>
</comment>
<sequence>MSGNILLVSYNISGYGGIETVCTQLHTLLKDHNINMNIIFIDEGLKDYNDDWLSNIPYQRISSNIRNKKIRMISYATKIKKYIKNKKIKHLICLDLMSCYISSLVKKLTLFSTIKTYSWLHFAIDNLYREDYLLKVDRHLAISSGIKEQLIARGIKEEKNSINL</sequence>